<dbReference type="AlphaFoldDB" id="A0AAW1B0H4"/>
<evidence type="ECO:0000313" key="1">
    <source>
        <dbReference type="EMBL" id="KAK9395614.1"/>
    </source>
</evidence>
<dbReference type="Proteomes" id="UP001474421">
    <property type="component" value="Unassembled WGS sequence"/>
</dbReference>
<reference evidence="1 2" key="1">
    <citation type="journal article" date="2024" name="Proc. Natl. Acad. Sci. U.S.A.">
        <title>The genetic regulatory architecture and epigenomic basis for age-related changes in rattlesnake venom.</title>
        <authorList>
            <person name="Hogan M.P."/>
            <person name="Holding M.L."/>
            <person name="Nystrom G.S."/>
            <person name="Colston T.J."/>
            <person name="Bartlett D.A."/>
            <person name="Mason A.J."/>
            <person name="Ellsworth S.A."/>
            <person name="Rautsaw R.M."/>
            <person name="Lawrence K.C."/>
            <person name="Strickland J.L."/>
            <person name="He B."/>
            <person name="Fraser P."/>
            <person name="Margres M.J."/>
            <person name="Gilbert D.M."/>
            <person name="Gibbs H.L."/>
            <person name="Parkinson C.L."/>
            <person name="Rokyta D.R."/>
        </authorList>
    </citation>
    <scope>NUCLEOTIDE SEQUENCE [LARGE SCALE GENOMIC DNA]</scope>
    <source>
        <strain evidence="1">DRR0105</strain>
    </source>
</reference>
<keyword evidence="2" id="KW-1185">Reference proteome</keyword>
<comment type="caution">
    <text evidence="1">The sequence shown here is derived from an EMBL/GenBank/DDBJ whole genome shotgun (WGS) entry which is preliminary data.</text>
</comment>
<evidence type="ECO:0000313" key="2">
    <source>
        <dbReference type="Proteomes" id="UP001474421"/>
    </source>
</evidence>
<sequence>MPVRGHGALKAKPHVKWPMNAFQVWVQAACRKLASTGTCTMPSSARRWASSGSEWATLKTDLTFIGFCLQAIPVLLCVSLMNEGSCALEGLKN</sequence>
<gene>
    <name evidence="1" type="ORF">NXF25_018975</name>
</gene>
<protein>
    <submittedName>
        <fullName evidence="1">SOX8: SRY-box 8</fullName>
    </submittedName>
</protein>
<proteinExistence type="predicted"/>
<organism evidence="1 2">
    <name type="scientific">Crotalus adamanteus</name>
    <name type="common">Eastern diamondback rattlesnake</name>
    <dbReference type="NCBI Taxonomy" id="8729"/>
    <lineage>
        <taxon>Eukaryota</taxon>
        <taxon>Metazoa</taxon>
        <taxon>Chordata</taxon>
        <taxon>Craniata</taxon>
        <taxon>Vertebrata</taxon>
        <taxon>Euteleostomi</taxon>
        <taxon>Lepidosauria</taxon>
        <taxon>Squamata</taxon>
        <taxon>Bifurcata</taxon>
        <taxon>Unidentata</taxon>
        <taxon>Episquamata</taxon>
        <taxon>Toxicofera</taxon>
        <taxon>Serpentes</taxon>
        <taxon>Colubroidea</taxon>
        <taxon>Viperidae</taxon>
        <taxon>Crotalinae</taxon>
        <taxon>Crotalus</taxon>
    </lineage>
</organism>
<name>A0AAW1B0H4_CROAD</name>
<accession>A0AAW1B0H4</accession>
<dbReference type="EMBL" id="JAOTOJ010000009">
    <property type="protein sequence ID" value="KAK9395614.1"/>
    <property type="molecule type" value="Genomic_DNA"/>
</dbReference>